<evidence type="ECO:0000313" key="3">
    <source>
        <dbReference type="Proteomes" id="UP000041625"/>
    </source>
</evidence>
<proteinExistence type="inferred from homology"/>
<dbReference type="Gene3D" id="3.40.190.150">
    <property type="entry name" value="Bordetella uptake gene, domain 1"/>
    <property type="match status" value="1"/>
</dbReference>
<organism evidence="2 3">
    <name type="scientific">Vibrio coralliirubri</name>
    <dbReference type="NCBI Taxonomy" id="1516159"/>
    <lineage>
        <taxon>Bacteria</taxon>
        <taxon>Pseudomonadati</taxon>
        <taxon>Pseudomonadota</taxon>
        <taxon>Gammaproteobacteria</taxon>
        <taxon>Vibrionales</taxon>
        <taxon>Vibrionaceae</taxon>
        <taxon>Vibrio</taxon>
    </lineage>
</organism>
<evidence type="ECO:0008006" key="4">
    <source>
        <dbReference type="Google" id="ProtNLM"/>
    </source>
</evidence>
<name>A0AA86XM76_9VIBR</name>
<dbReference type="InterPro" id="IPR042100">
    <property type="entry name" value="Bug_dom1"/>
</dbReference>
<dbReference type="PANTHER" id="PTHR42928:SF3">
    <property type="entry name" value="UPF0065 PROTEIN YFLP"/>
    <property type="match status" value="1"/>
</dbReference>
<protein>
    <recommendedName>
        <fullName evidence="4">Tricarboxylate transporter</fullName>
    </recommendedName>
</protein>
<evidence type="ECO:0000313" key="2">
    <source>
        <dbReference type="EMBL" id="CDT77342.1"/>
    </source>
</evidence>
<reference evidence="2 3" key="1">
    <citation type="submission" date="2014-06" db="EMBL/GenBank/DDBJ databases">
        <authorList>
            <person name="Le Roux F."/>
        </authorList>
    </citation>
    <scope>NUCLEOTIDE SEQUENCE [LARGE SCALE GENOMIC DNA]</scope>
    <source>
        <strain evidence="2 3">J2-31</strain>
    </source>
</reference>
<sequence length="392" mass="43183">MLNVQLPGNTQPSTKGSLFSNGSFLMTQKLSKLKVCQSLLVTLLGVGALSHHAQAEEVSFKGERVEFVMPYKEGGGTDTWGRFYAPYLSQSLPGNPVVVVKNIPGGGSTKGANQFARRAKDNGLNIFASSASTQYPYLLQDRRVRYDYNDWSVILASPTGGVVYVSPKTGIENVQDLFDKKDQIKFQYASQGATSIDLVPLLAMDLLGLEVQAIFGMQGRGAGRLAFERGEVNIDSQTSSSYIDKVTPLVNEGKAIPLFSFGVLGEDGKLKRDPNFPELPHFAEVYQMFHPEEAETQGYAVWRSFFMAGFAAQKMIFVPKSTPEETVAAWRASASELVSQPDFQKRAVEVLGDYPQLTGEQAQLALNAALSLDESNLEWVRNWLTTNYNTRF</sequence>
<keyword evidence="3" id="KW-1185">Reference proteome</keyword>
<dbReference type="PANTHER" id="PTHR42928">
    <property type="entry name" value="TRICARBOXYLATE-BINDING PROTEIN"/>
    <property type="match status" value="1"/>
</dbReference>
<dbReference type="Pfam" id="PF03401">
    <property type="entry name" value="TctC"/>
    <property type="match status" value="1"/>
</dbReference>
<comment type="similarity">
    <text evidence="1">Belongs to the UPF0065 (bug) family.</text>
</comment>
<accession>A0AA86XM76</accession>
<dbReference type="AlphaFoldDB" id="A0AA86XM76"/>
<dbReference type="EMBL" id="CCKJ01000037">
    <property type="protein sequence ID" value="CDT77342.1"/>
    <property type="molecule type" value="Genomic_DNA"/>
</dbReference>
<dbReference type="RefSeq" id="WP_231625638.1">
    <property type="nucleotide sequence ID" value="NZ_CCKH01000048.1"/>
</dbReference>
<evidence type="ECO:0000256" key="1">
    <source>
        <dbReference type="ARBA" id="ARBA00006987"/>
    </source>
</evidence>
<dbReference type="Gene3D" id="3.40.190.10">
    <property type="entry name" value="Periplasmic binding protein-like II"/>
    <property type="match status" value="1"/>
</dbReference>
<dbReference type="InterPro" id="IPR005064">
    <property type="entry name" value="BUG"/>
</dbReference>
<comment type="caution">
    <text evidence="2">The sequence shown here is derived from an EMBL/GenBank/DDBJ whole genome shotgun (WGS) entry which is preliminary data.</text>
</comment>
<dbReference type="Proteomes" id="UP000041625">
    <property type="component" value="Unassembled WGS sequence"/>
</dbReference>
<gene>
    <name evidence="2" type="ORF">VCR31J2_1310439</name>
</gene>